<evidence type="ECO:0000313" key="3">
    <source>
        <dbReference type="EMBL" id="RPA80783.1"/>
    </source>
</evidence>
<feature type="compositionally biased region" description="Basic and acidic residues" evidence="1">
    <location>
        <begin position="1"/>
        <end position="10"/>
    </location>
</feature>
<reference evidence="3 4" key="1">
    <citation type="journal article" date="2018" name="Nat. Ecol. Evol.">
        <title>Pezizomycetes genomes reveal the molecular basis of ectomycorrhizal truffle lifestyle.</title>
        <authorList>
            <person name="Murat C."/>
            <person name="Payen T."/>
            <person name="Noel B."/>
            <person name="Kuo A."/>
            <person name="Morin E."/>
            <person name="Chen J."/>
            <person name="Kohler A."/>
            <person name="Krizsan K."/>
            <person name="Balestrini R."/>
            <person name="Da Silva C."/>
            <person name="Montanini B."/>
            <person name="Hainaut M."/>
            <person name="Levati E."/>
            <person name="Barry K.W."/>
            <person name="Belfiori B."/>
            <person name="Cichocki N."/>
            <person name="Clum A."/>
            <person name="Dockter R.B."/>
            <person name="Fauchery L."/>
            <person name="Guy J."/>
            <person name="Iotti M."/>
            <person name="Le Tacon F."/>
            <person name="Lindquist E.A."/>
            <person name="Lipzen A."/>
            <person name="Malagnac F."/>
            <person name="Mello A."/>
            <person name="Molinier V."/>
            <person name="Miyauchi S."/>
            <person name="Poulain J."/>
            <person name="Riccioni C."/>
            <person name="Rubini A."/>
            <person name="Sitrit Y."/>
            <person name="Splivallo R."/>
            <person name="Traeger S."/>
            <person name="Wang M."/>
            <person name="Zifcakova L."/>
            <person name="Wipf D."/>
            <person name="Zambonelli A."/>
            <person name="Paolocci F."/>
            <person name="Nowrousian M."/>
            <person name="Ottonello S."/>
            <person name="Baldrian P."/>
            <person name="Spatafora J.W."/>
            <person name="Henrissat B."/>
            <person name="Nagy L.G."/>
            <person name="Aury J.M."/>
            <person name="Wincker P."/>
            <person name="Grigoriev I.V."/>
            <person name="Bonfante P."/>
            <person name="Martin F.M."/>
        </authorList>
    </citation>
    <scope>NUCLEOTIDE SEQUENCE [LARGE SCALE GENOMIC DNA]</scope>
    <source>
        <strain evidence="3 4">RN42</strain>
    </source>
</reference>
<name>A0A3N4I3V2_ASCIM</name>
<dbReference type="EMBL" id="ML119685">
    <property type="protein sequence ID" value="RPA80783.1"/>
    <property type="molecule type" value="Genomic_DNA"/>
</dbReference>
<accession>A0A3N4I3V2</accession>
<dbReference type="AlphaFoldDB" id="A0A3N4I3V2"/>
<organism evidence="3 4">
    <name type="scientific">Ascobolus immersus RN42</name>
    <dbReference type="NCBI Taxonomy" id="1160509"/>
    <lineage>
        <taxon>Eukaryota</taxon>
        <taxon>Fungi</taxon>
        <taxon>Dikarya</taxon>
        <taxon>Ascomycota</taxon>
        <taxon>Pezizomycotina</taxon>
        <taxon>Pezizomycetes</taxon>
        <taxon>Pezizales</taxon>
        <taxon>Ascobolaceae</taxon>
        <taxon>Ascobolus</taxon>
    </lineage>
</organism>
<protein>
    <recommendedName>
        <fullName evidence="2">DUF7726 domain-containing protein</fullName>
    </recommendedName>
</protein>
<dbReference type="Proteomes" id="UP000275078">
    <property type="component" value="Unassembled WGS sequence"/>
</dbReference>
<feature type="compositionally biased region" description="Low complexity" evidence="1">
    <location>
        <begin position="23"/>
        <end position="37"/>
    </location>
</feature>
<dbReference type="OrthoDB" id="2592504at2759"/>
<feature type="domain" description="DUF7726" evidence="2">
    <location>
        <begin position="155"/>
        <end position="229"/>
    </location>
</feature>
<feature type="compositionally biased region" description="Low complexity" evidence="1">
    <location>
        <begin position="78"/>
        <end position="90"/>
    </location>
</feature>
<gene>
    <name evidence="3" type="ORF">BJ508DRAFT_307214</name>
</gene>
<dbReference type="PANTHER" id="PTHR42339:SF1">
    <property type="entry name" value="HISTONE H1"/>
    <property type="match status" value="1"/>
</dbReference>
<dbReference type="PANTHER" id="PTHR42339">
    <property type="entry name" value="HISTONE H1"/>
    <property type="match status" value="1"/>
</dbReference>
<evidence type="ECO:0000313" key="4">
    <source>
        <dbReference type="Proteomes" id="UP000275078"/>
    </source>
</evidence>
<dbReference type="InterPro" id="IPR056143">
    <property type="entry name" value="DUF7726"/>
</dbReference>
<proteinExistence type="predicted"/>
<dbReference type="Pfam" id="PF24852">
    <property type="entry name" value="DUF7726"/>
    <property type="match status" value="1"/>
</dbReference>
<evidence type="ECO:0000256" key="1">
    <source>
        <dbReference type="SAM" id="MobiDB-lite"/>
    </source>
</evidence>
<keyword evidence="4" id="KW-1185">Reference proteome</keyword>
<sequence length="275" mass="30863">MPYDPVRDAADATIYQTPEPDTSRSSFSYSAGSRQASYTPTGIAGSSEVVVKYEPSEPPTHIKYEPTTATELSEKEATATTTTTTTTSSSIHSRPASPHESIHSTTPTQRRPRARAAPSKSDSNELRLGDFDFKTLDNIQIPGLQPNCPYTVRTVPVYDDCNEIRRKIRAFLKQYNKVSIKRFLAEGCNGVNSGTYNIFMKKSGAARGAESGMYYWGYIFFEKLRIAENKEKGKLRLENEKRFPNGLELRDSNRPVWVWVKDGEDINEVMAQHST</sequence>
<feature type="region of interest" description="Disordered" evidence="1">
    <location>
        <begin position="1"/>
        <end position="126"/>
    </location>
</feature>
<evidence type="ECO:0000259" key="2">
    <source>
        <dbReference type="Pfam" id="PF24852"/>
    </source>
</evidence>